<comment type="caution">
    <text evidence="9">The sequence shown here is derived from an EMBL/GenBank/DDBJ whole genome shotgun (WGS) entry which is preliminary data.</text>
</comment>
<dbReference type="EC" id="4.2.2.n1" evidence="2"/>
<accession>A0A1S2NAY0</accession>
<evidence type="ECO:0000256" key="5">
    <source>
        <dbReference type="ARBA" id="ARBA00030918"/>
    </source>
</evidence>
<dbReference type="InterPro" id="IPR010611">
    <property type="entry name" value="3D_dom"/>
</dbReference>
<proteinExistence type="predicted"/>
<dbReference type="GO" id="GO:0009253">
    <property type="term" value="P:peptidoglycan catabolic process"/>
    <property type="evidence" value="ECO:0007669"/>
    <property type="project" value="TreeGrafter"/>
</dbReference>
<dbReference type="SUPFAM" id="SSF50685">
    <property type="entry name" value="Barwin-like endoglucanases"/>
    <property type="match status" value="1"/>
</dbReference>
<dbReference type="GO" id="GO:0009254">
    <property type="term" value="P:peptidoglycan turnover"/>
    <property type="evidence" value="ECO:0007669"/>
    <property type="project" value="InterPro"/>
</dbReference>
<keyword evidence="3" id="KW-0456">Lyase</keyword>
<evidence type="ECO:0000256" key="1">
    <source>
        <dbReference type="ARBA" id="ARBA00001420"/>
    </source>
</evidence>
<evidence type="ECO:0000256" key="3">
    <source>
        <dbReference type="ARBA" id="ARBA00023239"/>
    </source>
</evidence>
<dbReference type="GO" id="GO:0071555">
    <property type="term" value="P:cell wall organization"/>
    <property type="evidence" value="ECO:0007669"/>
    <property type="project" value="UniProtKB-KW"/>
</dbReference>
<dbReference type="PIRSF" id="PIRSF019422">
    <property type="entry name" value="MltA"/>
    <property type="match status" value="1"/>
</dbReference>
<dbReference type="CDD" id="cd14485">
    <property type="entry name" value="mltA_like_LT_A"/>
    <property type="match status" value="1"/>
</dbReference>
<dbReference type="SMART" id="SM00925">
    <property type="entry name" value="MltA"/>
    <property type="match status" value="1"/>
</dbReference>
<evidence type="ECO:0000313" key="9">
    <source>
        <dbReference type="EMBL" id="OIJ42247.1"/>
    </source>
</evidence>
<dbReference type="PROSITE" id="PS51257">
    <property type="entry name" value="PROKAR_LIPOPROTEIN"/>
    <property type="match status" value="1"/>
</dbReference>
<dbReference type="Gene3D" id="2.40.40.10">
    <property type="entry name" value="RlpA-like domain"/>
    <property type="match status" value="1"/>
</dbReference>
<dbReference type="EMBL" id="JRYB01000001">
    <property type="protein sequence ID" value="OIJ42247.1"/>
    <property type="molecule type" value="Genomic_DNA"/>
</dbReference>
<evidence type="ECO:0000313" key="10">
    <source>
        <dbReference type="Proteomes" id="UP000180246"/>
    </source>
</evidence>
<evidence type="ECO:0000256" key="2">
    <source>
        <dbReference type="ARBA" id="ARBA00012587"/>
    </source>
</evidence>
<dbReference type="Pfam" id="PF06725">
    <property type="entry name" value="3D"/>
    <property type="match status" value="1"/>
</dbReference>
<reference evidence="9 10" key="1">
    <citation type="submission" date="2014-10" db="EMBL/GenBank/DDBJ databases">
        <authorList>
            <person name="Seo M.-J."/>
            <person name="Seok Y.J."/>
            <person name="Cha I.-T."/>
        </authorList>
    </citation>
    <scope>NUCLEOTIDE SEQUENCE [LARGE SCALE GENOMIC DNA]</scope>
    <source>
        <strain evidence="9 10">NEU</strain>
    </source>
</reference>
<evidence type="ECO:0000256" key="4">
    <source>
        <dbReference type="ARBA" id="ARBA00023316"/>
    </source>
</evidence>
<dbReference type="CDD" id="cd14668">
    <property type="entry name" value="mlta_B"/>
    <property type="match status" value="1"/>
</dbReference>
<dbReference type="GO" id="GO:0019867">
    <property type="term" value="C:outer membrane"/>
    <property type="evidence" value="ECO:0007669"/>
    <property type="project" value="InterPro"/>
</dbReference>
<dbReference type="InterPro" id="IPR005300">
    <property type="entry name" value="MltA_B"/>
</dbReference>
<protein>
    <recommendedName>
        <fullName evidence="2">peptidoglycan lytic exotransglycosylase</fullName>
        <ecNumber evidence="2">4.2.2.n1</ecNumber>
    </recommendedName>
    <alternativeName>
        <fullName evidence="5">Murein hydrolase A</fullName>
    </alternativeName>
</protein>
<evidence type="ECO:0000259" key="8">
    <source>
        <dbReference type="SMART" id="SM00925"/>
    </source>
</evidence>
<dbReference type="Gene3D" id="2.40.240.50">
    <property type="entry name" value="Barwin-like endoglucanases"/>
    <property type="match status" value="1"/>
</dbReference>
<feature type="chain" id="PRO_5010302378" description="peptidoglycan lytic exotransglycosylase" evidence="7">
    <location>
        <begin position="26"/>
        <end position="414"/>
    </location>
</feature>
<feature type="compositionally biased region" description="Pro residues" evidence="6">
    <location>
        <begin position="27"/>
        <end position="64"/>
    </location>
</feature>
<organism evidence="9 10">
    <name type="scientific">Massilia timonae</name>
    <dbReference type="NCBI Taxonomy" id="47229"/>
    <lineage>
        <taxon>Bacteria</taxon>
        <taxon>Pseudomonadati</taxon>
        <taxon>Pseudomonadota</taxon>
        <taxon>Betaproteobacteria</taxon>
        <taxon>Burkholderiales</taxon>
        <taxon>Oxalobacteraceae</taxon>
        <taxon>Telluria group</taxon>
        <taxon>Massilia</taxon>
    </lineage>
</organism>
<feature type="signal peptide" evidence="7">
    <location>
        <begin position="1"/>
        <end position="25"/>
    </location>
</feature>
<evidence type="ECO:0000256" key="7">
    <source>
        <dbReference type="SAM" id="SignalP"/>
    </source>
</evidence>
<feature type="domain" description="Lytic transglycosylase MltA" evidence="8">
    <location>
        <begin position="152"/>
        <end position="307"/>
    </location>
</feature>
<dbReference type="InterPro" id="IPR026044">
    <property type="entry name" value="MltA"/>
</dbReference>
<dbReference type="PANTHER" id="PTHR30124">
    <property type="entry name" value="MEMBRANE-BOUND LYTIC MUREIN TRANSGLYCOSYLASE A"/>
    <property type="match status" value="1"/>
</dbReference>
<gene>
    <name evidence="9" type="ORF">LO55_782</name>
</gene>
<dbReference type="PANTHER" id="PTHR30124:SF0">
    <property type="entry name" value="MEMBRANE-BOUND LYTIC MUREIN TRANSGLYCOSYLASE A"/>
    <property type="match status" value="1"/>
</dbReference>
<comment type="catalytic activity">
    <reaction evidence="1">
        <text>Exolytic cleavage of the (1-&gt;4)-beta-glycosidic linkage between N-acetylmuramic acid (MurNAc) and N-acetylglucosamine (GlcNAc) residues in peptidoglycan, from either the reducing or the non-reducing ends of the peptidoglycan chains, with concomitant formation of a 1,6-anhydrobond in the MurNAc residue.</text>
        <dbReference type="EC" id="4.2.2.n1"/>
    </reaction>
</comment>
<keyword evidence="7" id="KW-0732">Signal</keyword>
<sequence>MYTTRRSVPSLIAFVCLLSACSTTPQPEQPPITMPPPVGPVVVPPTPPTEQPAPAPEPPPAPAPPFTPVSFEALPGWQQDDVRQAWPAFQQSCSVLATRAAEWKTPCAAARSVDAGDTAAVRRFFETYFVPNQVRNPDGSDTGMITGYYEAMLYGSRKRGGAYQTPLYRVPDDLVTVDLGGIYPDLQNRRLRGRLSGKTLVPYYSRAEIDRAPLKGRELLWVNDPVEAFFLEVQGSGRVQLDGGDTVRVGYADQNGHPYKAIGRWFVEQGIMTPDQVSAQSIRAWLAANPARRQEVLNVNASYIFFTEQKVTDPNAGPRGALNVPLTPGRSLAIDRSILPLGAPVWLSTTMPRDGAPLQRLVMGQDVGGAIRGAVRADFFFGFGPEATENAGLMKQQGSLWVLLPRGVASDAAR</sequence>
<dbReference type="Proteomes" id="UP000180246">
    <property type="component" value="Unassembled WGS sequence"/>
</dbReference>
<dbReference type="RefSeq" id="WP_071360501.1">
    <property type="nucleotide sequence ID" value="NZ_JRYB01000001.1"/>
</dbReference>
<dbReference type="GO" id="GO:0008933">
    <property type="term" value="F:peptidoglycan lytic transglycosylase activity"/>
    <property type="evidence" value="ECO:0007669"/>
    <property type="project" value="TreeGrafter"/>
</dbReference>
<dbReference type="GO" id="GO:0004553">
    <property type="term" value="F:hydrolase activity, hydrolyzing O-glycosyl compounds"/>
    <property type="evidence" value="ECO:0007669"/>
    <property type="project" value="InterPro"/>
</dbReference>
<dbReference type="Pfam" id="PF03562">
    <property type="entry name" value="MltA"/>
    <property type="match status" value="1"/>
</dbReference>
<name>A0A1S2NAY0_9BURK</name>
<dbReference type="AlphaFoldDB" id="A0A1S2NAY0"/>
<evidence type="ECO:0000256" key="6">
    <source>
        <dbReference type="SAM" id="MobiDB-lite"/>
    </source>
</evidence>
<keyword evidence="4" id="KW-0961">Cell wall biogenesis/degradation</keyword>
<dbReference type="InterPro" id="IPR036908">
    <property type="entry name" value="RlpA-like_sf"/>
</dbReference>
<feature type="region of interest" description="Disordered" evidence="6">
    <location>
        <begin position="25"/>
        <end position="64"/>
    </location>
</feature>